<dbReference type="Proteomes" id="UP000019140">
    <property type="component" value="Unassembled WGS sequence"/>
</dbReference>
<feature type="domain" description="NAD-dependent epimerase/dehydratase" evidence="2">
    <location>
        <begin position="4"/>
        <end position="242"/>
    </location>
</feature>
<comment type="similarity">
    <text evidence="1">Belongs to the NAD(P)-dependent epimerase/dehydratase family.</text>
</comment>
<gene>
    <name evidence="3" type="ORF">ETSY2_26005</name>
</gene>
<sequence>MQKIMVTGAAGQIGSELVPALRARHGADNVIAAGHQTPLADEVRHAGPCITLDVTDPGQIKTALQTHQVGVLYHLSSILSARAETNRPRAHAVNINGLHNVLEAAAASGVRQVNVPSSIAAFGPDTPKVNTPNDTLQRPNTLYGIAKVFGELLGNYYVETLGLDVRGLRLPGIISWQTEPTAGTTDYAVAIFYSALKQGRYTCYLGPETRLPMMYMPDCIKAITDLAAADASTLRHHADFNVAAFSFTPAELAKAIQRRMPGFEIDYDIDPLRQRIADSWPDSLDDTVARQEWGWKPAYDVESMVDDMLEHLAKKLHGHA</sequence>
<dbReference type="Gene3D" id="3.40.50.720">
    <property type="entry name" value="NAD(P)-binding Rossmann-like Domain"/>
    <property type="match status" value="1"/>
</dbReference>
<organism evidence="3 4">
    <name type="scientific">Candidatus Entotheonella gemina</name>
    <dbReference type="NCBI Taxonomy" id="1429439"/>
    <lineage>
        <taxon>Bacteria</taxon>
        <taxon>Pseudomonadati</taxon>
        <taxon>Nitrospinota/Tectimicrobiota group</taxon>
        <taxon>Candidatus Tectimicrobiota</taxon>
        <taxon>Candidatus Entotheonellia</taxon>
        <taxon>Candidatus Entotheonellales</taxon>
        <taxon>Candidatus Entotheonellaceae</taxon>
        <taxon>Candidatus Entotheonella</taxon>
    </lineage>
</organism>
<dbReference type="InterPro" id="IPR001509">
    <property type="entry name" value="Epimerase_deHydtase"/>
</dbReference>
<evidence type="ECO:0000259" key="2">
    <source>
        <dbReference type="Pfam" id="PF01370"/>
    </source>
</evidence>
<dbReference type="GO" id="GO:0006567">
    <property type="term" value="P:L-threonine catabolic process"/>
    <property type="evidence" value="ECO:0007669"/>
    <property type="project" value="TreeGrafter"/>
</dbReference>
<dbReference type="EMBL" id="AZHX01001085">
    <property type="protein sequence ID" value="ETX04925.1"/>
    <property type="molecule type" value="Genomic_DNA"/>
</dbReference>
<evidence type="ECO:0000256" key="1">
    <source>
        <dbReference type="ARBA" id="ARBA00007637"/>
    </source>
</evidence>
<dbReference type="PATRIC" id="fig|1429439.4.peg.4414"/>
<dbReference type="InterPro" id="IPR036291">
    <property type="entry name" value="NAD(P)-bd_dom_sf"/>
</dbReference>
<evidence type="ECO:0000313" key="4">
    <source>
        <dbReference type="Proteomes" id="UP000019140"/>
    </source>
</evidence>
<dbReference type="AlphaFoldDB" id="W4M414"/>
<dbReference type="InterPro" id="IPR051225">
    <property type="entry name" value="NAD(P)_epim/dehydratase"/>
</dbReference>
<proteinExistence type="inferred from homology"/>
<dbReference type="SUPFAM" id="SSF51735">
    <property type="entry name" value="NAD(P)-binding Rossmann-fold domains"/>
    <property type="match status" value="1"/>
</dbReference>
<evidence type="ECO:0000313" key="3">
    <source>
        <dbReference type="EMBL" id="ETX04925.1"/>
    </source>
</evidence>
<accession>W4M414</accession>
<dbReference type="PANTHER" id="PTHR42687:SF1">
    <property type="entry name" value="L-THREONINE 3-DEHYDROGENASE, MITOCHONDRIAL"/>
    <property type="match status" value="1"/>
</dbReference>
<dbReference type="Pfam" id="PF01370">
    <property type="entry name" value="Epimerase"/>
    <property type="match status" value="1"/>
</dbReference>
<name>W4M414_9BACT</name>
<dbReference type="HOGENOM" id="CLU_007383_19_1_7"/>
<keyword evidence="4" id="KW-1185">Reference proteome</keyword>
<protein>
    <recommendedName>
        <fullName evidence="2">NAD-dependent epimerase/dehydratase domain-containing protein</fullName>
    </recommendedName>
</protein>
<comment type="caution">
    <text evidence="3">The sequence shown here is derived from an EMBL/GenBank/DDBJ whole genome shotgun (WGS) entry which is preliminary data.</text>
</comment>
<dbReference type="PANTHER" id="PTHR42687">
    <property type="entry name" value="L-THREONINE 3-DEHYDROGENASE"/>
    <property type="match status" value="1"/>
</dbReference>
<dbReference type="GO" id="GO:0008743">
    <property type="term" value="F:L-threonine 3-dehydrogenase activity"/>
    <property type="evidence" value="ECO:0007669"/>
    <property type="project" value="TreeGrafter"/>
</dbReference>
<reference evidence="3 4" key="1">
    <citation type="journal article" date="2014" name="Nature">
        <title>An environmental bacterial taxon with a large and distinct metabolic repertoire.</title>
        <authorList>
            <person name="Wilson M.C."/>
            <person name="Mori T."/>
            <person name="Ruckert C."/>
            <person name="Uria A.R."/>
            <person name="Helf M.J."/>
            <person name="Takada K."/>
            <person name="Gernert C."/>
            <person name="Steffens U.A."/>
            <person name="Heycke N."/>
            <person name="Schmitt S."/>
            <person name="Rinke C."/>
            <person name="Helfrich E.J."/>
            <person name="Brachmann A.O."/>
            <person name="Gurgui C."/>
            <person name="Wakimoto T."/>
            <person name="Kracht M."/>
            <person name="Crusemann M."/>
            <person name="Hentschel U."/>
            <person name="Abe I."/>
            <person name="Matsunaga S."/>
            <person name="Kalinowski J."/>
            <person name="Takeyama H."/>
            <person name="Piel J."/>
        </authorList>
    </citation>
    <scope>NUCLEOTIDE SEQUENCE [LARGE SCALE GENOMIC DNA]</scope>
    <source>
        <strain evidence="4">TSY2</strain>
    </source>
</reference>